<keyword evidence="2" id="KW-1185">Reference proteome</keyword>
<gene>
    <name evidence="1" type="ORF">OWV82_009183</name>
</gene>
<proteinExistence type="predicted"/>
<evidence type="ECO:0000313" key="1">
    <source>
        <dbReference type="EMBL" id="KAJ4721507.1"/>
    </source>
</evidence>
<sequence>MAEIILTIAIEGVKCVATCLSPSAGRRINYLREYKSNFETLKTEVEKLKGKRTSIQYQVDEAKNKVEEVEENVLKWLEKAEEIEENVQKWLERARKNMPNEDAAAAAAAGRTREDEEENAGNVREDEQTAAKKRWLKVLSPGLKTRYQLGKEAVTQREAVVKHLEVGEFDQISHPIIPKDPRLCIKDFETFESRASTFANIVSSLSDPGVSIVGIYGMGGIGKTTLAKQVANHLQTNKLYDFVVFVEIGQNPDIMKIQKEIAEKFGLQLSEQESESTRAGKLCQRLKNEKSILIILDNIWDYLDLQAVGIPRRDEARGCKLLLTARIVDVLSSKMDSQYNFPVGFLNDAEAWNMFEKMSGRDYTKDSKLESVAREVANKCAHLPILIVTVSRALCNKPLFMWKDFLQQMGMSSSRDVRGIHASIELSYKYLESEALQKTLLLIRYANLTSTDELLMNGMSLGLFDDIKNMEGRRARVQTLVQQLKDSCLLLDGNTTGKDFSMHDACS</sequence>
<organism evidence="1 2">
    <name type="scientific">Melia azedarach</name>
    <name type="common">Chinaberry tree</name>
    <dbReference type="NCBI Taxonomy" id="155640"/>
    <lineage>
        <taxon>Eukaryota</taxon>
        <taxon>Viridiplantae</taxon>
        <taxon>Streptophyta</taxon>
        <taxon>Embryophyta</taxon>
        <taxon>Tracheophyta</taxon>
        <taxon>Spermatophyta</taxon>
        <taxon>Magnoliopsida</taxon>
        <taxon>eudicotyledons</taxon>
        <taxon>Gunneridae</taxon>
        <taxon>Pentapetalae</taxon>
        <taxon>rosids</taxon>
        <taxon>malvids</taxon>
        <taxon>Sapindales</taxon>
        <taxon>Meliaceae</taxon>
        <taxon>Melia</taxon>
    </lineage>
</organism>
<protein>
    <submittedName>
        <fullName evidence="1">Disease resistance protein</fullName>
    </submittedName>
</protein>
<dbReference type="EMBL" id="CM051397">
    <property type="protein sequence ID" value="KAJ4721507.1"/>
    <property type="molecule type" value="Genomic_DNA"/>
</dbReference>
<comment type="caution">
    <text evidence="1">The sequence shown here is derived from an EMBL/GenBank/DDBJ whole genome shotgun (WGS) entry which is preliminary data.</text>
</comment>
<dbReference type="Proteomes" id="UP001164539">
    <property type="component" value="Chromosome 4"/>
</dbReference>
<evidence type="ECO:0000313" key="2">
    <source>
        <dbReference type="Proteomes" id="UP001164539"/>
    </source>
</evidence>
<name>A0ACC1YCM9_MELAZ</name>
<reference evidence="1 2" key="1">
    <citation type="journal article" date="2023" name="Science">
        <title>Complex scaffold remodeling in plant triterpene biosynthesis.</title>
        <authorList>
            <person name="De La Pena R."/>
            <person name="Hodgson H."/>
            <person name="Liu J.C."/>
            <person name="Stephenson M.J."/>
            <person name="Martin A.C."/>
            <person name="Owen C."/>
            <person name="Harkess A."/>
            <person name="Leebens-Mack J."/>
            <person name="Jimenez L.E."/>
            <person name="Osbourn A."/>
            <person name="Sattely E.S."/>
        </authorList>
    </citation>
    <scope>NUCLEOTIDE SEQUENCE [LARGE SCALE GENOMIC DNA]</scope>
    <source>
        <strain evidence="2">cv. JPN11</strain>
        <tissue evidence="1">Leaf</tissue>
    </source>
</reference>
<accession>A0ACC1YCM9</accession>